<dbReference type="EMBL" id="VUOB01000048">
    <property type="protein sequence ID" value="KAA2256893.1"/>
    <property type="molecule type" value="Genomic_DNA"/>
</dbReference>
<protein>
    <submittedName>
        <fullName evidence="2">Uncharacterized protein</fullName>
    </submittedName>
</protein>
<accession>A0A5B2WY45</accession>
<reference evidence="2 3" key="1">
    <citation type="submission" date="2019-09" db="EMBL/GenBank/DDBJ databases">
        <title>Goodfellowia gen. nov., a new genus of the Pseudonocardineae related to Actinoalloteichus, containing Goodfellowia coeruleoviolacea gen. nov., comb. nov. gen. nov., comb. nov.</title>
        <authorList>
            <person name="Labeda D."/>
        </authorList>
    </citation>
    <scope>NUCLEOTIDE SEQUENCE [LARGE SCALE GENOMIC DNA]</scope>
    <source>
        <strain evidence="2 3">AN110305</strain>
    </source>
</reference>
<dbReference type="RefSeq" id="WP_149852371.1">
    <property type="nucleotide sequence ID" value="NZ_VUOB01000048.1"/>
</dbReference>
<name>A0A5B2WY45_9PSEU</name>
<evidence type="ECO:0000313" key="2">
    <source>
        <dbReference type="EMBL" id="KAA2256893.1"/>
    </source>
</evidence>
<keyword evidence="1" id="KW-0472">Membrane</keyword>
<reference evidence="2 3" key="2">
    <citation type="submission" date="2019-09" db="EMBL/GenBank/DDBJ databases">
        <authorList>
            <person name="Jin C."/>
        </authorList>
    </citation>
    <scope>NUCLEOTIDE SEQUENCE [LARGE SCALE GENOMIC DNA]</scope>
    <source>
        <strain evidence="2 3">AN110305</strain>
    </source>
</reference>
<evidence type="ECO:0000313" key="3">
    <source>
        <dbReference type="Proteomes" id="UP000323454"/>
    </source>
</evidence>
<keyword evidence="1" id="KW-1133">Transmembrane helix</keyword>
<sequence>MTGLALVLVASVMVVWALLACLPWRQPRGRAWLMAAHIVASVLLAILLPTSLGRWWLWVVPLAPGALIAVVRLLLAAGDPRAVRR</sequence>
<gene>
    <name evidence="2" type="ORF">F0L68_25670</name>
</gene>
<keyword evidence="1" id="KW-0812">Transmembrane</keyword>
<proteinExistence type="predicted"/>
<feature type="transmembrane region" description="Helical" evidence="1">
    <location>
        <begin position="6"/>
        <end position="24"/>
    </location>
</feature>
<feature type="transmembrane region" description="Helical" evidence="1">
    <location>
        <begin position="31"/>
        <end position="49"/>
    </location>
</feature>
<organism evidence="2 3">
    <name type="scientific">Solihabitans fulvus</name>
    <dbReference type="NCBI Taxonomy" id="1892852"/>
    <lineage>
        <taxon>Bacteria</taxon>
        <taxon>Bacillati</taxon>
        <taxon>Actinomycetota</taxon>
        <taxon>Actinomycetes</taxon>
        <taxon>Pseudonocardiales</taxon>
        <taxon>Pseudonocardiaceae</taxon>
        <taxon>Solihabitans</taxon>
    </lineage>
</organism>
<keyword evidence="3" id="KW-1185">Reference proteome</keyword>
<dbReference type="Proteomes" id="UP000323454">
    <property type="component" value="Unassembled WGS sequence"/>
</dbReference>
<evidence type="ECO:0000256" key="1">
    <source>
        <dbReference type="SAM" id="Phobius"/>
    </source>
</evidence>
<comment type="caution">
    <text evidence="2">The sequence shown here is derived from an EMBL/GenBank/DDBJ whole genome shotgun (WGS) entry which is preliminary data.</text>
</comment>
<feature type="transmembrane region" description="Helical" evidence="1">
    <location>
        <begin position="55"/>
        <end position="75"/>
    </location>
</feature>
<dbReference type="AlphaFoldDB" id="A0A5B2WY45"/>